<organism evidence="1 2">
    <name type="scientific">Chelativorans salis</name>
    <dbReference type="NCBI Taxonomy" id="2978478"/>
    <lineage>
        <taxon>Bacteria</taxon>
        <taxon>Pseudomonadati</taxon>
        <taxon>Pseudomonadota</taxon>
        <taxon>Alphaproteobacteria</taxon>
        <taxon>Hyphomicrobiales</taxon>
        <taxon>Phyllobacteriaceae</taxon>
        <taxon>Chelativorans</taxon>
    </lineage>
</organism>
<keyword evidence="2" id="KW-1185">Reference proteome</keyword>
<dbReference type="RefSeq" id="WP_260902999.1">
    <property type="nucleotide sequence ID" value="NZ_JAOCZP010000003.1"/>
</dbReference>
<sequence>MSGARGALELRPGWQAKLSEIISLLEPEVSVLRLAYNDVTAERRLAVKRAALIRRTIADLWKARPRRYRLEIETPG</sequence>
<evidence type="ECO:0000313" key="2">
    <source>
        <dbReference type="Proteomes" id="UP001320831"/>
    </source>
</evidence>
<dbReference type="EMBL" id="JAOCZP010000003">
    <property type="protein sequence ID" value="MCT7375779.1"/>
    <property type="molecule type" value="Genomic_DNA"/>
</dbReference>
<gene>
    <name evidence="1" type="ORF">N5A92_12115</name>
</gene>
<comment type="caution">
    <text evidence="1">The sequence shown here is derived from an EMBL/GenBank/DDBJ whole genome shotgun (WGS) entry which is preliminary data.</text>
</comment>
<proteinExistence type="predicted"/>
<reference evidence="1 2" key="1">
    <citation type="submission" date="2022-09" db="EMBL/GenBank/DDBJ databases">
        <title>Chelativorans salina sp. nov., a novel slightly halophilic bacterium isolated from a saline lake sediment enrichment.</title>
        <authorList>
            <person name="Gao L."/>
            <person name="Fang B.-Z."/>
            <person name="Li W.-J."/>
        </authorList>
    </citation>
    <scope>NUCLEOTIDE SEQUENCE [LARGE SCALE GENOMIC DNA]</scope>
    <source>
        <strain evidence="1 2">EGI FJ00035</strain>
    </source>
</reference>
<dbReference type="Proteomes" id="UP001320831">
    <property type="component" value="Unassembled WGS sequence"/>
</dbReference>
<evidence type="ECO:0000313" key="1">
    <source>
        <dbReference type="EMBL" id="MCT7375779.1"/>
    </source>
</evidence>
<name>A0ABT2LP02_9HYPH</name>
<protein>
    <submittedName>
        <fullName evidence="1">Uncharacterized protein</fullName>
    </submittedName>
</protein>
<accession>A0ABT2LP02</accession>